<dbReference type="SUPFAM" id="SSF54786">
    <property type="entry name" value="YcfA/nrd intein domain"/>
    <property type="match status" value="1"/>
</dbReference>
<name>A0A2M7M2Q4_9BACT</name>
<proteinExistence type="predicted"/>
<protein>
    <recommendedName>
        <fullName evidence="3">Type II toxin-antitoxin system HicA family toxin</fullName>
    </recommendedName>
</protein>
<accession>A0A2M7M2Q4</accession>
<comment type="caution">
    <text evidence="1">The sequence shown here is derived from an EMBL/GenBank/DDBJ whole genome shotgun (WGS) entry which is preliminary data.</text>
</comment>
<evidence type="ECO:0000313" key="2">
    <source>
        <dbReference type="Proteomes" id="UP000229703"/>
    </source>
</evidence>
<dbReference type="EMBL" id="PFJK01000232">
    <property type="protein sequence ID" value="PIX76987.1"/>
    <property type="molecule type" value="Genomic_DNA"/>
</dbReference>
<dbReference type="Proteomes" id="UP000229703">
    <property type="component" value="Unassembled WGS sequence"/>
</dbReference>
<gene>
    <name evidence="1" type="ORF">COZ37_05050</name>
</gene>
<sequence length="84" mass="10132">MRKRERYESFKRNPKNVRFEEICKTAELFGFHFRGGKGSHRIYVRKGVKEMLNFQNVEGKAKSYQVKQFLKIIERYNLLEEGDV</sequence>
<reference evidence="2" key="1">
    <citation type="submission" date="2017-09" db="EMBL/GenBank/DDBJ databases">
        <title>Depth-based differentiation of microbial function through sediment-hosted aquifers and enrichment of novel symbionts in the deep terrestrial subsurface.</title>
        <authorList>
            <person name="Probst A.J."/>
            <person name="Ladd B."/>
            <person name="Jarett J.K."/>
            <person name="Geller-Mcgrath D.E."/>
            <person name="Sieber C.M.K."/>
            <person name="Emerson J.B."/>
            <person name="Anantharaman K."/>
            <person name="Thomas B.C."/>
            <person name="Malmstrom R."/>
            <person name="Stieglmeier M."/>
            <person name="Klingl A."/>
            <person name="Woyke T."/>
            <person name="Ryan C.M."/>
            <person name="Banfield J.F."/>
        </authorList>
    </citation>
    <scope>NUCLEOTIDE SEQUENCE [LARGE SCALE GENOMIC DNA]</scope>
</reference>
<dbReference type="AlphaFoldDB" id="A0A2M7M2Q4"/>
<organism evidence="1 2">
    <name type="scientific">bacterium (Candidatus Ratteibacteria) CG_4_10_14_3_um_filter_41_18</name>
    <dbReference type="NCBI Taxonomy" id="2014287"/>
    <lineage>
        <taxon>Bacteria</taxon>
        <taxon>Candidatus Ratteibacteria</taxon>
    </lineage>
</organism>
<evidence type="ECO:0008006" key="3">
    <source>
        <dbReference type="Google" id="ProtNLM"/>
    </source>
</evidence>
<evidence type="ECO:0000313" key="1">
    <source>
        <dbReference type="EMBL" id="PIX76987.1"/>
    </source>
</evidence>